<dbReference type="Proteomes" id="UP000616499">
    <property type="component" value="Unassembled WGS sequence"/>
</dbReference>
<proteinExistence type="predicted"/>
<dbReference type="RefSeq" id="WP_188866536.1">
    <property type="nucleotide sequence ID" value="NZ_BMNW01000005.1"/>
</dbReference>
<name>A0ABQ2GVF7_9PSED</name>
<gene>
    <name evidence="1" type="ORF">GCM10009425_25790</name>
</gene>
<reference evidence="2" key="1">
    <citation type="journal article" date="2019" name="Int. J. Syst. Evol. Microbiol.">
        <title>The Global Catalogue of Microorganisms (GCM) 10K type strain sequencing project: providing services to taxonomists for standard genome sequencing and annotation.</title>
        <authorList>
            <consortium name="The Broad Institute Genomics Platform"/>
            <consortium name="The Broad Institute Genome Sequencing Center for Infectious Disease"/>
            <person name="Wu L."/>
            <person name="Ma J."/>
        </authorList>
    </citation>
    <scope>NUCLEOTIDE SEQUENCE [LARGE SCALE GENOMIC DNA]</scope>
    <source>
        <strain evidence="2">JCM 13501</strain>
    </source>
</reference>
<accession>A0ABQ2GVF7</accession>
<protein>
    <submittedName>
        <fullName evidence="1">Uncharacterized protein</fullName>
    </submittedName>
</protein>
<comment type="caution">
    <text evidence="1">The sequence shown here is derived from an EMBL/GenBank/DDBJ whole genome shotgun (WGS) entry which is preliminary data.</text>
</comment>
<organism evidence="1 2">
    <name type="scientific">Pseudomonas asuensis</name>
    <dbReference type="NCBI Taxonomy" id="1825787"/>
    <lineage>
        <taxon>Bacteria</taxon>
        <taxon>Pseudomonadati</taxon>
        <taxon>Pseudomonadota</taxon>
        <taxon>Gammaproteobacteria</taxon>
        <taxon>Pseudomonadales</taxon>
        <taxon>Pseudomonadaceae</taxon>
        <taxon>Pseudomonas</taxon>
    </lineage>
</organism>
<dbReference type="EMBL" id="BMNW01000005">
    <property type="protein sequence ID" value="GGM13597.1"/>
    <property type="molecule type" value="Genomic_DNA"/>
</dbReference>
<sequence length="107" mass="12184">MFIRQDITDTSPTQVTLIPQRLPKLAVHCAASGRCLTTDAQVELGEPQWAASGFALRFFKSNWFNKVAYRVVYAWSAHHQRIEPVIGSSRKLPSATRIFKPPMWAKR</sequence>
<evidence type="ECO:0000313" key="2">
    <source>
        <dbReference type="Proteomes" id="UP000616499"/>
    </source>
</evidence>
<evidence type="ECO:0000313" key="1">
    <source>
        <dbReference type="EMBL" id="GGM13597.1"/>
    </source>
</evidence>
<keyword evidence="2" id="KW-1185">Reference proteome</keyword>